<keyword evidence="8" id="KW-0333">Golgi apparatus</keyword>
<evidence type="ECO:0000256" key="6">
    <source>
        <dbReference type="ARBA" id="ARBA00023136"/>
    </source>
</evidence>
<feature type="transmembrane region" description="Helical" evidence="8">
    <location>
        <begin position="96"/>
        <end position="114"/>
    </location>
</feature>
<dbReference type="Pfam" id="PF04178">
    <property type="entry name" value="Got1"/>
    <property type="match status" value="1"/>
</dbReference>
<keyword evidence="10" id="KW-1185">Reference proteome</keyword>
<dbReference type="EMBL" id="JANBUO010003037">
    <property type="protein sequence ID" value="KAJ2793081.1"/>
    <property type="molecule type" value="Genomic_DNA"/>
</dbReference>
<sequence>MSLPFNVQQAQSRLGVDDPMSNDPGLFHLSRMERLMAFGACFGIGLVLSIIGTILIFSGHMAAFAVCYSLGNVISLFGMGFLVGFKKQFKMATAPVRLTAFIVYIVLLVMTFVVAFAFDIAVLCLIFAICQYCALAWYSASYIPYGRKMIKSTCGACAKAI</sequence>
<comment type="caution">
    <text evidence="9">The sequence shown here is derived from an EMBL/GenBank/DDBJ whole genome shotgun (WGS) entry which is preliminary data.</text>
</comment>
<gene>
    <name evidence="9" type="ORF">H4R20_006650</name>
</gene>
<feature type="transmembrane region" description="Helical" evidence="8">
    <location>
        <begin position="63"/>
        <end position="84"/>
    </location>
</feature>
<evidence type="ECO:0000256" key="4">
    <source>
        <dbReference type="ARBA" id="ARBA00022927"/>
    </source>
</evidence>
<evidence type="ECO:0000256" key="5">
    <source>
        <dbReference type="ARBA" id="ARBA00022989"/>
    </source>
</evidence>
<dbReference type="InterPro" id="IPR011691">
    <property type="entry name" value="Vesicle_transpt_SFT2"/>
</dbReference>
<feature type="transmembrane region" description="Helical" evidence="8">
    <location>
        <begin position="120"/>
        <end position="140"/>
    </location>
</feature>
<proteinExistence type="inferred from homology"/>
<reference evidence="9" key="1">
    <citation type="submission" date="2022-07" db="EMBL/GenBank/DDBJ databases">
        <title>Phylogenomic reconstructions and comparative analyses of Kickxellomycotina fungi.</title>
        <authorList>
            <person name="Reynolds N.K."/>
            <person name="Stajich J.E."/>
            <person name="Barry K."/>
            <person name="Grigoriev I.V."/>
            <person name="Crous P."/>
            <person name="Smith M.E."/>
        </authorList>
    </citation>
    <scope>NUCLEOTIDE SEQUENCE</scope>
    <source>
        <strain evidence="9">NRRL 1565</strain>
    </source>
</reference>
<dbReference type="GO" id="GO:0000139">
    <property type="term" value="C:Golgi membrane"/>
    <property type="evidence" value="ECO:0007669"/>
    <property type="project" value="UniProtKB-SubCell"/>
</dbReference>
<evidence type="ECO:0000256" key="3">
    <source>
        <dbReference type="ARBA" id="ARBA00022692"/>
    </source>
</evidence>
<name>A0A9W8HVG5_9FUNG</name>
<evidence type="ECO:0000256" key="2">
    <source>
        <dbReference type="ARBA" id="ARBA00022448"/>
    </source>
</evidence>
<dbReference type="AlphaFoldDB" id="A0A9W8HVG5"/>
<feature type="transmembrane region" description="Helical" evidence="8">
    <location>
        <begin position="35"/>
        <end position="57"/>
    </location>
</feature>
<dbReference type="GO" id="GO:0015031">
    <property type="term" value="P:protein transport"/>
    <property type="evidence" value="ECO:0007669"/>
    <property type="project" value="UniProtKB-KW"/>
</dbReference>
<comment type="similarity">
    <text evidence="7 8">Belongs to the SFT2 family.</text>
</comment>
<dbReference type="PANTHER" id="PTHR23137:SF6">
    <property type="entry name" value="VESICLE TRANSPORT PROTEIN"/>
    <property type="match status" value="1"/>
</dbReference>
<dbReference type="PANTHER" id="PTHR23137">
    <property type="entry name" value="VESICLE TRANSPORT PROTEIN-RELATED"/>
    <property type="match status" value="1"/>
</dbReference>
<evidence type="ECO:0000313" key="9">
    <source>
        <dbReference type="EMBL" id="KAJ2793081.1"/>
    </source>
</evidence>
<keyword evidence="2 8" id="KW-0813">Transport</keyword>
<keyword evidence="4 8" id="KW-0653">Protein transport</keyword>
<dbReference type="Proteomes" id="UP001140094">
    <property type="component" value="Unassembled WGS sequence"/>
</dbReference>
<comment type="subcellular location">
    <subcellularLocation>
        <location evidence="8">Golgi apparatus membrane</location>
        <topology evidence="8">Multi-pass membrane protein</topology>
    </subcellularLocation>
    <subcellularLocation>
        <location evidence="1">Membrane</location>
        <topology evidence="1">Multi-pass membrane protein</topology>
    </subcellularLocation>
</comment>
<keyword evidence="3 8" id="KW-0812">Transmembrane</keyword>
<evidence type="ECO:0000256" key="7">
    <source>
        <dbReference type="ARBA" id="ARBA00025800"/>
    </source>
</evidence>
<keyword evidence="5 8" id="KW-1133">Transmembrane helix</keyword>
<dbReference type="GO" id="GO:0016192">
    <property type="term" value="P:vesicle-mediated transport"/>
    <property type="evidence" value="ECO:0007669"/>
    <property type="project" value="InterPro"/>
</dbReference>
<evidence type="ECO:0000256" key="8">
    <source>
        <dbReference type="RuleBase" id="RU363111"/>
    </source>
</evidence>
<dbReference type="InterPro" id="IPR007305">
    <property type="entry name" value="Vesicle_transpt_Got1/SFT2"/>
</dbReference>
<keyword evidence="6 8" id="KW-0472">Membrane</keyword>
<dbReference type="OrthoDB" id="73614at2759"/>
<evidence type="ECO:0000313" key="10">
    <source>
        <dbReference type="Proteomes" id="UP001140094"/>
    </source>
</evidence>
<evidence type="ECO:0000256" key="1">
    <source>
        <dbReference type="ARBA" id="ARBA00004141"/>
    </source>
</evidence>
<accession>A0A9W8HVG5</accession>
<organism evidence="9 10">
    <name type="scientific">Coemansia guatemalensis</name>
    <dbReference type="NCBI Taxonomy" id="2761395"/>
    <lineage>
        <taxon>Eukaryota</taxon>
        <taxon>Fungi</taxon>
        <taxon>Fungi incertae sedis</taxon>
        <taxon>Zoopagomycota</taxon>
        <taxon>Kickxellomycotina</taxon>
        <taxon>Kickxellomycetes</taxon>
        <taxon>Kickxellales</taxon>
        <taxon>Kickxellaceae</taxon>
        <taxon>Coemansia</taxon>
    </lineage>
</organism>
<protein>
    <recommendedName>
        <fullName evidence="8">Protein transport protein SFT2</fullName>
    </recommendedName>
</protein>
<comment type="function">
    <text evidence="8">Nonessential protein required for the fusion of transport vesicles derived from the endocytic pathway with the Golgi complex.</text>
</comment>